<dbReference type="Proteomes" id="UP000003100">
    <property type="component" value="Unassembled WGS sequence"/>
</dbReference>
<reference evidence="1 2" key="2">
    <citation type="submission" date="2009-02" db="EMBL/GenBank/DDBJ databases">
        <title>Draft genome sequence of Blautia hydrogenotrophica DSM 10507 (Ruminococcus hydrogenotrophicus DSM 10507).</title>
        <authorList>
            <person name="Sudarsanam P."/>
            <person name="Ley R."/>
            <person name="Guruge J."/>
            <person name="Turnbaugh P.J."/>
            <person name="Mahowald M."/>
            <person name="Liep D."/>
            <person name="Gordon J."/>
        </authorList>
    </citation>
    <scope>NUCLEOTIDE SEQUENCE [LARGE SCALE GENOMIC DNA]</scope>
    <source>
        <strain evidence="2">DSM 10507 / JCM 14656 / S5a33</strain>
    </source>
</reference>
<sequence>GLRSINVKFRCASRALIFFMTAVGEIKSKSAAFVKLPQSAAQTKTLSCGLNIGSSLSVENKFV</sequence>
<proteinExistence type="predicted"/>
<comment type="caution">
    <text evidence="1">The sequence shown here is derived from an EMBL/GenBank/DDBJ whole genome shotgun (WGS) entry which is preliminary data.</text>
</comment>
<dbReference type="HOGENOM" id="CLU_2872707_0_0_9"/>
<organism evidence="1 2">
    <name type="scientific">Blautia hydrogenotrophica (strain DSM 10507 / JCM 14656 / S5a33)</name>
    <name type="common">Ruminococcus hydrogenotrophicus</name>
    <dbReference type="NCBI Taxonomy" id="476272"/>
    <lineage>
        <taxon>Bacteria</taxon>
        <taxon>Bacillati</taxon>
        <taxon>Bacillota</taxon>
        <taxon>Clostridia</taxon>
        <taxon>Lachnospirales</taxon>
        <taxon>Lachnospiraceae</taxon>
        <taxon>Blautia</taxon>
    </lineage>
</organism>
<evidence type="ECO:0000313" key="1">
    <source>
        <dbReference type="EMBL" id="EEG48864.1"/>
    </source>
</evidence>
<dbReference type="PATRIC" id="fig|476272.21.peg.1645"/>
<protein>
    <submittedName>
        <fullName evidence="1">Uncharacterized protein</fullName>
    </submittedName>
</protein>
<dbReference type="EMBL" id="ACBZ01000119">
    <property type="protein sequence ID" value="EEG48864.1"/>
    <property type="molecule type" value="Genomic_DNA"/>
</dbReference>
<evidence type="ECO:0000313" key="2">
    <source>
        <dbReference type="Proteomes" id="UP000003100"/>
    </source>
</evidence>
<gene>
    <name evidence="1" type="ORF">RUMHYD_02213</name>
</gene>
<reference evidence="1 2" key="1">
    <citation type="submission" date="2009-01" db="EMBL/GenBank/DDBJ databases">
        <authorList>
            <person name="Fulton L."/>
            <person name="Clifton S."/>
            <person name="Fulton B."/>
            <person name="Xu J."/>
            <person name="Minx P."/>
            <person name="Pepin K.H."/>
            <person name="Johnson M."/>
            <person name="Bhonagiri V."/>
            <person name="Nash W.E."/>
            <person name="Mardis E.R."/>
            <person name="Wilson R.K."/>
        </authorList>
    </citation>
    <scope>NUCLEOTIDE SEQUENCE [LARGE SCALE GENOMIC DNA]</scope>
    <source>
        <strain evidence="2">DSM 10507 / JCM 14656 / S5a33</strain>
    </source>
</reference>
<accession>C0CMX5</accession>
<keyword evidence="2" id="KW-1185">Reference proteome</keyword>
<feature type="non-terminal residue" evidence="1">
    <location>
        <position position="1"/>
    </location>
</feature>
<name>C0CMX5_BLAHS</name>
<dbReference type="AlphaFoldDB" id="C0CMX5"/>